<name>A0A239NUT0_9ACTN</name>
<keyword evidence="3" id="KW-1185">Reference proteome</keyword>
<dbReference type="Proteomes" id="UP000198280">
    <property type="component" value="Unassembled WGS sequence"/>
</dbReference>
<proteinExistence type="predicted"/>
<dbReference type="OrthoDB" id="3280727at2"/>
<dbReference type="RefSeq" id="WP_143681771.1">
    <property type="nucleotide sequence ID" value="NZ_FZOF01000049.1"/>
</dbReference>
<gene>
    <name evidence="2" type="ORF">SAMN05216252_14923</name>
</gene>
<protein>
    <submittedName>
        <fullName evidence="2">Uncharacterized protein</fullName>
    </submittedName>
</protein>
<feature type="region of interest" description="Disordered" evidence="1">
    <location>
        <begin position="223"/>
        <end position="308"/>
    </location>
</feature>
<accession>A0A239NUT0</accession>
<dbReference type="EMBL" id="FZOF01000049">
    <property type="protein sequence ID" value="SNT58462.1"/>
    <property type="molecule type" value="Genomic_DNA"/>
</dbReference>
<organism evidence="2 3">
    <name type="scientific">Actinacidiphila glaucinigra</name>
    <dbReference type="NCBI Taxonomy" id="235986"/>
    <lineage>
        <taxon>Bacteria</taxon>
        <taxon>Bacillati</taxon>
        <taxon>Actinomycetota</taxon>
        <taxon>Actinomycetes</taxon>
        <taxon>Kitasatosporales</taxon>
        <taxon>Streptomycetaceae</taxon>
        <taxon>Actinacidiphila</taxon>
    </lineage>
</organism>
<evidence type="ECO:0000256" key="1">
    <source>
        <dbReference type="SAM" id="MobiDB-lite"/>
    </source>
</evidence>
<sequence length="323" mass="33682">MTVFACVVCDAVLSAPLSQVALPVRARQTWGHGLLPVLMEAATYAVDPEPFGPPWRRWSEVGENEAAARGVFAPVDSLPFGDPGTIVIAPGDTRGTVLIPERCGGDCCGLDGRDGPKLACEQPVATRIDDCSLWQAVRFAPHAVRRIPTDDPAPRTADWQALATEVQPTPLVNPSGDWSPQWAAAAGVALAHLLAASDGTPVTVPDGLVADTLRRTLDTLLPLEPPANTASLAGPGLPRSLPPTSCSSRGIRGQGKRGSRCGGPAATNAPAYRPTRGYPPGPSRTPAAGGGLAEGSEPAAAVSPQPSRRLRHHLRILSDCRWG</sequence>
<evidence type="ECO:0000313" key="3">
    <source>
        <dbReference type="Proteomes" id="UP000198280"/>
    </source>
</evidence>
<reference evidence="2 3" key="1">
    <citation type="submission" date="2017-06" db="EMBL/GenBank/DDBJ databases">
        <authorList>
            <person name="Kim H.J."/>
            <person name="Triplett B.A."/>
        </authorList>
    </citation>
    <scope>NUCLEOTIDE SEQUENCE [LARGE SCALE GENOMIC DNA]</scope>
    <source>
        <strain evidence="2 3">CGMCC 4.1858</strain>
    </source>
</reference>
<evidence type="ECO:0000313" key="2">
    <source>
        <dbReference type="EMBL" id="SNT58462.1"/>
    </source>
</evidence>
<dbReference type="AlphaFoldDB" id="A0A239NUT0"/>